<evidence type="ECO:0000256" key="5">
    <source>
        <dbReference type="ARBA" id="ARBA00022692"/>
    </source>
</evidence>
<dbReference type="PROSITE" id="PS50283">
    <property type="entry name" value="NA_SOLUT_SYMP_3"/>
    <property type="match status" value="1"/>
</dbReference>
<comment type="similarity">
    <text evidence="2 11">Belongs to the sodium:solute symporter (SSF) (TC 2.A.21) family.</text>
</comment>
<feature type="transmembrane region" description="Helical" evidence="12">
    <location>
        <begin position="85"/>
        <end position="107"/>
    </location>
</feature>
<keyword evidence="6 12" id="KW-1133">Transmembrane helix</keyword>
<dbReference type="GO" id="GO:0015293">
    <property type="term" value="F:symporter activity"/>
    <property type="evidence" value="ECO:0007669"/>
    <property type="project" value="TreeGrafter"/>
</dbReference>
<dbReference type="Proteomes" id="UP001329430">
    <property type="component" value="Chromosome 6"/>
</dbReference>
<proteinExistence type="inferred from homology"/>
<keyword evidence="3" id="KW-0813">Transport</keyword>
<evidence type="ECO:0000256" key="13">
    <source>
        <dbReference type="SAM" id="SignalP"/>
    </source>
</evidence>
<evidence type="ECO:0000256" key="6">
    <source>
        <dbReference type="ARBA" id="ARBA00022989"/>
    </source>
</evidence>
<dbReference type="Gene3D" id="1.20.1730.10">
    <property type="entry name" value="Sodium/glucose cotransporter"/>
    <property type="match status" value="1"/>
</dbReference>
<dbReference type="InterPro" id="IPR038377">
    <property type="entry name" value="Na/Glc_symporter_sf"/>
</dbReference>
<accession>A0AAN7VF32</accession>
<dbReference type="AlphaFoldDB" id="A0AAN7VF32"/>
<dbReference type="EMBL" id="JAVRBK010000006">
    <property type="protein sequence ID" value="KAK5642184.1"/>
    <property type="molecule type" value="Genomic_DNA"/>
</dbReference>
<evidence type="ECO:0000256" key="9">
    <source>
        <dbReference type="ARBA" id="ARBA00023136"/>
    </source>
</evidence>
<keyword evidence="8" id="KW-0406">Ion transport</keyword>
<dbReference type="InterPro" id="IPR051163">
    <property type="entry name" value="Sodium:Solute_Symporter_SSF"/>
</dbReference>
<evidence type="ECO:0000256" key="4">
    <source>
        <dbReference type="ARBA" id="ARBA00022475"/>
    </source>
</evidence>
<keyword evidence="7" id="KW-0915">Sodium</keyword>
<evidence type="ECO:0008006" key="16">
    <source>
        <dbReference type="Google" id="ProtNLM"/>
    </source>
</evidence>
<feature type="chain" id="PRO_5042927594" description="Sodium-dependent multivitamin transporter" evidence="13">
    <location>
        <begin position="17"/>
        <end position="332"/>
    </location>
</feature>
<evidence type="ECO:0000256" key="7">
    <source>
        <dbReference type="ARBA" id="ARBA00023053"/>
    </source>
</evidence>
<dbReference type="PANTHER" id="PTHR42985">
    <property type="entry name" value="SODIUM-COUPLED MONOCARBOXYLATE TRANSPORTER"/>
    <property type="match status" value="1"/>
</dbReference>
<evidence type="ECO:0000313" key="14">
    <source>
        <dbReference type="EMBL" id="KAK5642184.1"/>
    </source>
</evidence>
<dbReference type="PANTHER" id="PTHR42985:SF21">
    <property type="entry name" value="SODIUM-DEPENDENT MULTIVITAMIN TRANSPORTER-LIKE PROTEIN"/>
    <property type="match status" value="1"/>
</dbReference>
<sequence>MVVGVFAVFILGIVSAGGLNSIYDKAMRGHRLDFNFSIDMTIRDGFWQVLLGNLIIWTYQVTFYAGTVQKYISLSSISNIKKAAIMFSSGSVAFHFIAILIGIMVYAKYSGCDPLTSGQVSRPDQVIPFFVTENGQSVPGLSGIFIAALFSSGLSTLSATLNTLAATIYGDFISPFFSEGVLVPKEGYILKLLVALTGITCTCLTFFIDRVDSIIGLVLSLLGLTVGLSTGIFSLGMLFPRANSKVYPPFILFRLSFWYSSVMSFLMVIIMGLLVSWFTKGDREFIDPDLISPISRSAITHVRSGDNSLVTYSGGTLGFDKTTHNFEDSSRM</sequence>
<dbReference type="InterPro" id="IPR001734">
    <property type="entry name" value="Na/solute_symporter"/>
</dbReference>
<feature type="signal peptide" evidence="13">
    <location>
        <begin position="1"/>
        <end position="16"/>
    </location>
</feature>
<evidence type="ECO:0000256" key="8">
    <source>
        <dbReference type="ARBA" id="ARBA00023065"/>
    </source>
</evidence>
<dbReference type="GO" id="GO:0005886">
    <property type="term" value="C:plasma membrane"/>
    <property type="evidence" value="ECO:0007669"/>
    <property type="project" value="UniProtKB-SubCell"/>
</dbReference>
<reference evidence="14 15" key="1">
    <citation type="journal article" date="2024" name="Insects">
        <title>An Improved Chromosome-Level Genome Assembly of the Firefly Pyrocoelia pectoralis.</title>
        <authorList>
            <person name="Fu X."/>
            <person name="Meyer-Rochow V.B."/>
            <person name="Ballantyne L."/>
            <person name="Zhu X."/>
        </authorList>
    </citation>
    <scope>NUCLEOTIDE SEQUENCE [LARGE SCALE GENOMIC DNA]</scope>
    <source>
        <strain evidence="14">XCY_ONT2</strain>
    </source>
</reference>
<feature type="transmembrane region" description="Helical" evidence="12">
    <location>
        <begin position="251"/>
        <end position="278"/>
    </location>
</feature>
<keyword evidence="10" id="KW-0739">Sodium transport</keyword>
<feature type="transmembrane region" description="Helical" evidence="12">
    <location>
        <begin position="45"/>
        <end position="65"/>
    </location>
</feature>
<dbReference type="Pfam" id="PF00474">
    <property type="entry name" value="SSF"/>
    <property type="match status" value="1"/>
</dbReference>
<protein>
    <recommendedName>
        <fullName evidence="16">Sodium-dependent multivitamin transporter</fullName>
    </recommendedName>
</protein>
<keyword evidence="5 12" id="KW-0812">Transmembrane</keyword>
<evidence type="ECO:0000256" key="11">
    <source>
        <dbReference type="RuleBase" id="RU362091"/>
    </source>
</evidence>
<evidence type="ECO:0000256" key="2">
    <source>
        <dbReference type="ARBA" id="ARBA00006434"/>
    </source>
</evidence>
<evidence type="ECO:0000256" key="1">
    <source>
        <dbReference type="ARBA" id="ARBA00004651"/>
    </source>
</evidence>
<comment type="caution">
    <text evidence="14">The sequence shown here is derived from an EMBL/GenBank/DDBJ whole genome shotgun (WGS) entry which is preliminary data.</text>
</comment>
<comment type="subcellular location">
    <subcellularLocation>
        <location evidence="1">Cell membrane</location>
        <topology evidence="1">Multi-pass membrane protein</topology>
    </subcellularLocation>
</comment>
<evidence type="ECO:0000256" key="10">
    <source>
        <dbReference type="ARBA" id="ARBA00023201"/>
    </source>
</evidence>
<feature type="transmembrane region" description="Helical" evidence="12">
    <location>
        <begin position="214"/>
        <end position="239"/>
    </location>
</feature>
<evidence type="ECO:0000256" key="12">
    <source>
        <dbReference type="SAM" id="Phobius"/>
    </source>
</evidence>
<organism evidence="14 15">
    <name type="scientific">Pyrocoelia pectoralis</name>
    <dbReference type="NCBI Taxonomy" id="417401"/>
    <lineage>
        <taxon>Eukaryota</taxon>
        <taxon>Metazoa</taxon>
        <taxon>Ecdysozoa</taxon>
        <taxon>Arthropoda</taxon>
        <taxon>Hexapoda</taxon>
        <taxon>Insecta</taxon>
        <taxon>Pterygota</taxon>
        <taxon>Neoptera</taxon>
        <taxon>Endopterygota</taxon>
        <taxon>Coleoptera</taxon>
        <taxon>Polyphaga</taxon>
        <taxon>Elateriformia</taxon>
        <taxon>Elateroidea</taxon>
        <taxon>Lampyridae</taxon>
        <taxon>Lampyrinae</taxon>
        <taxon>Pyrocoelia</taxon>
    </lineage>
</organism>
<keyword evidence="15" id="KW-1185">Reference proteome</keyword>
<gene>
    <name evidence="14" type="ORF">RI129_008351</name>
</gene>
<feature type="transmembrane region" description="Helical" evidence="12">
    <location>
        <begin position="144"/>
        <end position="168"/>
    </location>
</feature>
<feature type="transmembrane region" description="Helical" evidence="12">
    <location>
        <begin position="188"/>
        <end position="208"/>
    </location>
</feature>
<evidence type="ECO:0000313" key="15">
    <source>
        <dbReference type="Proteomes" id="UP001329430"/>
    </source>
</evidence>
<keyword evidence="9 12" id="KW-0472">Membrane</keyword>
<keyword evidence="13" id="KW-0732">Signal</keyword>
<evidence type="ECO:0000256" key="3">
    <source>
        <dbReference type="ARBA" id="ARBA00022448"/>
    </source>
</evidence>
<dbReference type="GO" id="GO:0006814">
    <property type="term" value="P:sodium ion transport"/>
    <property type="evidence" value="ECO:0007669"/>
    <property type="project" value="UniProtKB-KW"/>
</dbReference>
<name>A0AAN7VF32_9COLE</name>
<keyword evidence="4" id="KW-1003">Cell membrane</keyword>